<feature type="domain" description="Prepilin type IV endopeptidase peptidase" evidence="3">
    <location>
        <begin position="81"/>
        <end position="185"/>
    </location>
</feature>
<protein>
    <submittedName>
        <fullName evidence="4">Prepilin peptidase</fullName>
    </submittedName>
</protein>
<organism evidence="4 5">
    <name type="scientific">Eisenbergiella porci</name>
    <dbReference type="NCBI Taxonomy" id="2652274"/>
    <lineage>
        <taxon>Bacteria</taxon>
        <taxon>Bacillati</taxon>
        <taxon>Bacillota</taxon>
        <taxon>Clostridia</taxon>
        <taxon>Lachnospirales</taxon>
        <taxon>Lachnospiraceae</taxon>
        <taxon>Eisenbergiella</taxon>
    </lineage>
</organism>
<gene>
    <name evidence="4" type="ORF">FYJ45_09955</name>
</gene>
<feature type="transmembrane region" description="Helical" evidence="2">
    <location>
        <begin position="79"/>
        <end position="98"/>
    </location>
</feature>
<dbReference type="Pfam" id="PF01478">
    <property type="entry name" value="Peptidase_A24"/>
    <property type="match status" value="1"/>
</dbReference>
<evidence type="ECO:0000313" key="4">
    <source>
        <dbReference type="EMBL" id="MSS88607.1"/>
    </source>
</evidence>
<dbReference type="PANTHER" id="PTHR30487">
    <property type="entry name" value="TYPE 4 PREPILIN-LIKE PROTEINS LEADER PEPTIDE-PROCESSING ENZYME"/>
    <property type="match status" value="1"/>
</dbReference>
<name>A0A6N7WDP0_9FIRM</name>
<dbReference type="AlphaFoldDB" id="A0A6N7WDP0"/>
<accession>A0A6N7WDP0</accession>
<dbReference type="EMBL" id="VUMI01000013">
    <property type="protein sequence ID" value="MSS88607.1"/>
    <property type="molecule type" value="Genomic_DNA"/>
</dbReference>
<evidence type="ECO:0000313" key="5">
    <source>
        <dbReference type="Proteomes" id="UP000436047"/>
    </source>
</evidence>
<dbReference type="GO" id="GO:0006465">
    <property type="term" value="P:signal peptide processing"/>
    <property type="evidence" value="ECO:0007669"/>
    <property type="project" value="TreeGrafter"/>
</dbReference>
<feature type="transmembrane region" description="Helical" evidence="2">
    <location>
        <begin position="104"/>
        <end position="121"/>
    </location>
</feature>
<dbReference type="Gene3D" id="1.20.120.1220">
    <property type="match status" value="1"/>
</dbReference>
<feature type="transmembrane region" description="Helical" evidence="2">
    <location>
        <begin position="128"/>
        <end position="149"/>
    </location>
</feature>
<dbReference type="GO" id="GO:0005886">
    <property type="term" value="C:plasma membrane"/>
    <property type="evidence" value="ECO:0007669"/>
    <property type="project" value="TreeGrafter"/>
</dbReference>
<comment type="caution">
    <text evidence="4">The sequence shown here is derived from an EMBL/GenBank/DDBJ whole genome shotgun (WGS) entry which is preliminary data.</text>
</comment>
<comment type="similarity">
    <text evidence="1">Belongs to the peptidase A24 family.</text>
</comment>
<dbReference type="Proteomes" id="UP000436047">
    <property type="component" value="Unassembled WGS sequence"/>
</dbReference>
<dbReference type="PANTHER" id="PTHR30487:SF0">
    <property type="entry name" value="PREPILIN LEADER PEPTIDASE_N-METHYLTRANSFERASE-RELATED"/>
    <property type="match status" value="1"/>
</dbReference>
<feature type="transmembrane region" description="Helical" evidence="2">
    <location>
        <begin position="169"/>
        <end position="189"/>
    </location>
</feature>
<sequence>MHPLIMNKLYISMILLSSVSFYLINGITYSISYELKLVEGYRLFFQEGVHKRYIANAMLGGILASFTTWNYINISTVLTILLFLALLSIISSVDIATMEIPNTFVIAALVLGIISIFTMPGTSLPSRILGMFVVSVPLLLITLLIPGAFGGGDIKLMAACGLFLGTKLTLLSFAFAVLTGGLYGIWLLVMKKKSGKEHFAFGPFLCLGMAAALFIGDKVWHWYVGLLYL</sequence>
<proteinExistence type="inferred from homology"/>
<feature type="transmembrane region" description="Helical" evidence="2">
    <location>
        <begin position="201"/>
        <end position="223"/>
    </location>
</feature>
<dbReference type="GO" id="GO:0004190">
    <property type="term" value="F:aspartic-type endopeptidase activity"/>
    <property type="evidence" value="ECO:0007669"/>
    <property type="project" value="InterPro"/>
</dbReference>
<evidence type="ECO:0000259" key="3">
    <source>
        <dbReference type="Pfam" id="PF01478"/>
    </source>
</evidence>
<evidence type="ECO:0000256" key="1">
    <source>
        <dbReference type="ARBA" id="ARBA00005801"/>
    </source>
</evidence>
<dbReference type="InterPro" id="IPR050882">
    <property type="entry name" value="Prepilin_peptidase/N-MTase"/>
</dbReference>
<keyword evidence="5" id="KW-1185">Reference proteome</keyword>
<feature type="transmembrane region" description="Helical" evidence="2">
    <location>
        <begin position="9"/>
        <end position="33"/>
    </location>
</feature>
<keyword evidence="2" id="KW-0472">Membrane</keyword>
<reference evidence="4 5" key="1">
    <citation type="submission" date="2019-08" db="EMBL/GenBank/DDBJ databases">
        <title>In-depth cultivation of the pig gut microbiome towards novel bacterial diversity and tailored functional studies.</title>
        <authorList>
            <person name="Wylensek D."/>
            <person name="Hitch T.C.A."/>
            <person name="Clavel T."/>
        </authorList>
    </citation>
    <scope>NUCLEOTIDE SEQUENCE [LARGE SCALE GENOMIC DNA]</scope>
    <source>
        <strain evidence="4 5">WCA-389-WT-23B</strain>
    </source>
</reference>
<keyword evidence="2" id="KW-1133">Transmembrane helix</keyword>
<evidence type="ECO:0000256" key="2">
    <source>
        <dbReference type="SAM" id="Phobius"/>
    </source>
</evidence>
<dbReference type="InterPro" id="IPR000045">
    <property type="entry name" value="Prepilin_IV_endopep_pep"/>
</dbReference>
<keyword evidence="2" id="KW-0812">Transmembrane</keyword>